<dbReference type="AlphaFoldDB" id="A0AAV7ENV7"/>
<evidence type="ECO:0000313" key="2">
    <source>
        <dbReference type="Proteomes" id="UP000825729"/>
    </source>
</evidence>
<name>A0AAV7ENV7_ARIFI</name>
<reference evidence="1 2" key="1">
    <citation type="submission" date="2021-07" db="EMBL/GenBank/DDBJ databases">
        <title>The Aristolochia fimbriata genome: insights into angiosperm evolution, floral development and chemical biosynthesis.</title>
        <authorList>
            <person name="Jiao Y."/>
        </authorList>
    </citation>
    <scope>NUCLEOTIDE SEQUENCE [LARGE SCALE GENOMIC DNA]</scope>
    <source>
        <strain evidence="1">IBCAS-2021</strain>
        <tissue evidence="1">Leaf</tissue>
    </source>
</reference>
<comment type="caution">
    <text evidence="1">The sequence shown here is derived from an EMBL/GenBank/DDBJ whole genome shotgun (WGS) entry which is preliminary data.</text>
</comment>
<protein>
    <submittedName>
        <fullName evidence="1">Uncharacterized protein</fullName>
    </submittedName>
</protein>
<dbReference type="EMBL" id="JAINDJ010000004">
    <property type="protein sequence ID" value="KAG9449800.1"/>
    <property type="molecule type" value="Genomic_DNA"/>
</dbReference>
<keyword evidence="2" id="KW-1185">Reference proteome</keyword>
<gene>
    <name evidence="1" type="ORF">H6P81_009765</name>
</gene>
<accession>A0AAV7ENV7</accession>
<sequence>MMLSTFRKYRGQLHTWFQEHGGEPQGRLTPFSGLSTDVWKNLCNTIFTSSTFKGDDKSLINQFKQTHCSKNGAWGLVQKRNI</sequence>
<evidence type="ECO:0000313" key="1">
    <source>
        <dbReference type="EMBL" id="KAG9449800.1"/>
    </source>
</evidence>
<organism evidence="1 2">
    <name type="scientific">Aristolochia fimbriata</name>
    <name type="common">White veined hardy Dutchman's pipe vine</name>
    <dbReference type="NCBI Taxonomy" id="158543"/>
    <lineage>
        <taxon>Eukaryota</taxon>
        <taxon>Viridiplantae</taxon>
        <taxon>Streptophyta</taxon>
        <taxon>Embryophyta</taxon>
        <taxon>Tracheophyta</taxon>
        <taxon>Spermatophyta</taxon>
        <taxon>Magnoliopsida</taxon>
        <taxon>Magnoliidae</taxon>
        <taxon>Piperales</taxon>
        <taxon>Aristolochiaceae</taxon>
        <taxon>Aristolochia</taxon>
    </lineage>
</organism>
<proteinExistence type="predicted"/>
<dbReference type="Proteomes" id="UP000825729">
    <property type="component" value="Unassembled WGS sequence"/>
</dbReference>